<evidence type="ECO:0000256" key="2">
    <source>
        <dbReference type="SAM" id="SignalP"/>
    </source>
</evidence>
<accession>A0A7H0K198</accession>
<reference evidence="5 6" key="1">
    <citation type="submission" date="2020-08" db="EMBL/GenBank/DDBJ databases">
        <title>novel species in genus Corynebacterium.</title>
        <authorList>
            <person name="Zhang G."/>
        </authorList>
    </citation>
    <scope>NUCLEOTIDE SEQUENCE [LARGE SCALE GENOMIC DNA]</scope>
    <source>
        <strain evidence="4">Zg-917</strain>
        <strain evidence="5 6">zg-917</strain>
    </source>
</reference>
<feature type="compositionally biased region" description="Basic and acidic residues" evidence="1">
    <location>
        <begin position="54"/>
        <end position="72"/>
    </location>
</feature>
<feature type="compositionally biased region" description="Low complexity" evidence="1">
    <location>
        <begin position="41"/>
        <end position="50"/>
    </location>
</feature>
<evidence type="ECO:0000313" key="5">
    <source>
        <dbReference type="Proteomes" id="UP000516235"/>
    </source>
</evidence>
<gene>
    <name evidence="3" type="ORF">H7348_04225</name>
    <name evidence="4" type="ORF">IAU68_04720</name>
</gene>
<organism evidence="4 5">
    <name type="scientific">Corynebacterium lujinxingii</name>
    <dbReference type="NCBI Taxonomy" id="2763010"/>
    <lineage>
        <taxon>Bacteria</taxon>
        <taxon>Bacillati</taxon>
        <taxon>Actinomycetota</taxon>
        <taxon>Actinomycetes</taxon>
        <taxon>Mycobacteriales</taxon>
        <taxon>Corynebacteriaceae</taxon>
        <taxon>Corynebacterium</taxon>
    </lineage>
</organism>
<dbReference type="EMBL" id="JACMYE010000003">
    <property type="protein sequence ID" value="MBC3178524.1"/>
    <property type="molecule type" value="Genomic_DNA"/>
</dbReference>
<evidence type="ECO:0000313" key="3">
    <source>
        <dbReference type="EMBL" id="MBC3178524.1"/>
    </source>
</evidence>
<evidence type="ECO:0000256" key="1">
    <source>
        <dbReference type="SAM" id="MobiDB-lite"/>
    </source>
</evidence>
<evidence type="ECO:0000313" key="6">
    <source>
        <dbReference type="Proteomes" id="UP000642876"/>
    </source>
</evidence>
<evidence type="ECO:0000313" key="4">
    <source>
        <dbReference type="EMBL" id="QNP91064.1"/>
    </source>
</evidence>
<protein>
    <submittedName>
        <fullName evidence="4">Uncharacterized protein</fullName>
    </submittedName>
</protein>
<proteinExistence type="predicted"/>
<sequence>MHISRAHRIFTLAAASLIAAATLTGCGNSSNDALEEPTFDSSAEPSTSEEAPSEEEKTSKEEKTSESKKAAQDEYTDVDPSKFEYGIVGLDSGVLGCTVRAVEGETPVFCQVNFAAPLPPVEHNGGAPQIDEPNVAWYKPDRGGFITAFSPGSQGYMNPPTPLNRGERVTIDDATITHLLDGGIRVEYADDAFEVHDGVYHRPGKTQSITEENSVAKGEQCGTWNMAGKEFGVYALEDGTTCDVAMNTLAGYSNAAKNGELQGSVTAWTNEKSGWGCIGRYIIDGMEDTPSNRRTACTDTDMSGDPAVEGSGGVVLLDPSEAGLLQN</sequence>
<feature type="signal peptide" evidence="2">
    <location>
        <begin position="1"/>
        <end position="21"/>
    </location>
</feature>
<dbReference type="PROSITE" id="PS51257">
    <property type="entry name" value="PROKAR_LIPOPROTEIN"/>
    <property type="match status" value="1"/>
</dbReference>
<dbReference type="Proteomes" id="UP000516235">
    <property type="component" value="Chromosome"/>
</dbReference>
<name>A0A7H0K198_9CORY</name>
<dbReference type="AlphaFoldDB" id="A0A7H0K198"/>
<dbReference type="Proteomes" id="UP000642876">
    <property type="component" value="Unassembled WGS sequence"/>
</dbReference>
<keyword evidence="2" id="KW-0732">Signal</keyword>
<dbReference type="RefSeq" id="WP_171193497.1">
    <property type="nucleotide sequence ID" value="NZ_CP061032.1"/>
</dbReference>
<feature type="region of interest" description="Disordered" evidence="1">
    <location>
        <begin position="29"/>
        <end position="75"/>
    </location>
</feature>
<keyword evidence="6" id="KW-1185">Reference proteome</keyword>
<dbReference type="EMBL" id="CP061032">
    <property type="protein sequence ID" value="QNP91064.1"/>
    <property type="molecule type" value="Genomic_DNA"/>
</dbReference>
<dbReference type="KEGG" id="cluj:IAU68_04720"/>
<feature type="chain" id="PRO_5039014015" evidence="2">
    <location>
        <begin position="22"/>
        <end position="327"/>
    </location>
</feature>